<dbReference type="OrthoDB" id="7274881at2"/>
<comment type="similarity">
    <text evidence="2">Belongs to the EamA transporter family.</text>
</comment>
<dbReference type="Gene3D" id="1.10.3730.20">
    <property type="match status" value="1"/>
</dbReference>
<dbReference type="Pfam" id="PF00892">
    <property type="entry name" value="EamA"/>
    <property type="match status" value="2"/>
</dbReference>
<evidence type="ECO:0000256" key="3">
    <source>
        <dbReference type="ARBA" id="ARBA00022692"/>
    </source>
</evidence>
<sequence length="434" mass="45799">MDIRSLGLGLAFALMWSSAFTSARVVVSYAPPLTALTLRFLASGAVAIGIALALRQTARLTAAQWRGVVVFGLCQNAVYLGLNFVAMQWIGASVASIIASTMPLLVALIGWIVLRERLSPLAAAGLAAGFAGVAVIMLGRMAGGIDLLGLALCAVAALALAIATLAVRGAASGGNLMMVVGLQMLVGAAALMVPALLLESWVVDWTWPLAVAFTYTVLVPGVLATLVWFVLVGRIGAVRAATFHFLNPVFGVLIAAVLLGEALGPGDALGVVVVAAGILAVQIARRPRPGTGAAARPAEQPAGAVRFSVRTAREDSMFDYSDSHTTISSDRVNGTEVFGKDGGRVGHIDHLVIDKKSGKITYAVMGFGGFLGMGEEHHPIPWAKLDYDTDLGGYRTDITEDQLRGAPARPERWFEDRRWEEATYAHYGAPYYWI</sequence>
<dbReference type="SUPFAM" id="SSF103481">
    <property type="entry name" value="Multidrug resistance efflux transporter EmrE"/>
    <property type="match status" value="2"/>
</dbReference>
<feature type="transmembrane region" description="Helical" evidence="6">
    <location>
        <begin position="209"/>
        <end position="231"/>
    </location>
</feature>
<keyword evidence="4 6" id="KW-1133">Transmembrane helix</keyword>
<dbReference type="Pfam" id="PF05239">
    <property type="entry name" value="PRC"/>
    <property type="match status" value="1"/>
</dbReference>
<keyword evidence="5 6" id="KW-0472">Membrane</keyword>
<gene>
    <name evidence="9" type="ORF">SAMN04488567_2322</name>
</gene>
<dbReference type="GO" id="GO:0016020">
    <property type="term" value="C:membrane"/>
    <property type="evidence" value="ECO:0007669"/>
    <property type="project" value="UniProtKB-SubCell"/>
</dbReference>
<dbReference type="Proteomes" id="UP000198922">
    <property type="component" value="Unassembled WGS sequence"/>
</dbReference>
<feature type="transmembrane region" description="Helical" evidence="6">
    <location>
        <begin position="121"/>
        <end position="141"/>
    </location>
</feature>
<dbReference type="EMBL" id="FNAT01000003">
    <property type="protein sequence ID" value="SDE67985.1"/>
    <property type="molecule type" value="Genomic_DNA"/>
</dbReference>
<protein>
    <submittedName>
        <fullName evidence="9">Permease of the drug/metabolite transporter (DMT) superfamily</fullName>
    </submittedName>
</protein>
<name>A0A1G7EX80_9RHOB</name>
<dbReference type="SUPFAM" id="SSF50346">
    <property type="entry name" value="PRC-barrel domain"/>
    <property type="match status" value="1"/>
</dbReference>
<dbReference type="InterPro" id="IPR000620">
    <property type="entry name" value="EamA_dom"/>
</dbReference>
<feature type="transmembrane region" description="Helical" evidence="6">
    <location>
        <begin position="33"/>
        <end position="54"/>
    </location>
</feature>
<dbReference type="AlphaFoldDB" id="A0A1G7EX80"/>
<dbReference type="InterPro" id="IPR037185">
    <property type="entry name" value="EmrE-like"/>
</dbReference>
<reference evidence="10" key="1">
    <citation type="submission" date="2016-10" db="EMBL/GenBank/DDBJ databases">
        <authorList>
            <person name="Varghese N."/>
            <person name="Submissions S."/>
        </authorList>
    </citation>
    <scope>NUCLEOTIDE SEQUENCE [LARGE SCALE GENOMIC DNA]</scope>
    <source>
        <strain evidence="10">DSM 21424</strain>
    </source>
</reference>
<evidence type="ECO:0000259" key="7">
    <source>
        <dbReference type="Pfam" id="PF00892"/>
    </source>
</evidence>
<evidence type="ECO:0000259" key="8">
    <source>
        <dbReference type="Pfam" id="PF05239"/>
    </source>
</evidence>
<evidence type="ECO:0000256" key="6">
    <source>
        <dbReference type="SAM" id="Phobius"/>
    </source>
</evidence>
<feature type="domain" description="EamA" evidence="7">
    <location>
        <begin position="7"/>
        <end position="137"/>
    </location>
</feature>
<evidence type="ECO:0000313" key="9">
    <source>
        <dbReference type="EMBL" id="SDE67985.1"/>
    </source>
</evidence>
<evidence type="ECO:0000256" key="2">
    <source>
        <dbReference type="ARBA" id="ARBA00007362"/>
    </source>
</evidence>
<evidence type="ECO:0000256" key="4">
    <source>
        <dbReference type="ARBA" id="ARBA00022989"/>
    </source>
</evidence>
<dbReference type="InterPro" id="IPR050638">
    <property type="entry name" value="AA-Vitamin_Transporters"/>
</dbReference>
<feature type="transmembrane region" description="Helical" evidence="6">
    <location>
        <begin position="147"/>
        <end position="167"/>
    </location>
</feature>
<feature type="domain" description="EamA" evidence="7">
    <location>
        <begin position="148"/>
        <end position="280"/>
    </location>
</feature>
<proteinExistence type="inferred from homology"/>
<feature type="transmembrane region" description="Helical" evidence="6">
    <location>
        <begin position="179"/>
        <end position="197"/>
    </location>
</feature>
<feature type="transmembrane region" description="Helical" evidence="6">
    <location>
        <begin position="243"/>
        <end position="262"/>
    </location>
</feature>
<evidence type="ECO:0000313" key="10">
    <source>
        <dbReference type="Proteomes" id="UP000198922"/>
    </source>
</evidence>
<dbReference type="InterPro" id="IPR011033">
    <property type="entry name" value="PRC_barrel-like_sf"/>
</dbReference>
<dbReference type="STRING" id="521013.SAMN04488567_2322"/>
<dbReference type="PANTHER" id="PTHR32322:SF2">
    <property type="entry name" value="EAMA DOMAIN-CONTAINING PROTEIN"/>
    <property type="match status" value="1"/>
</dbReference>
<feature type="transmembrane region" description="Helical" evidence="6">
    <location>
        <begin position="92"/>
        <end position="114"/>
    </location>
</feature>
<keyword evidence="3 6" id="KW-0812">Transmembrane</keyword>
<comment type="subcellular location">
    <subcellularLocation>
        <location evidence="1">Membrane</location>
        <topology evidence="1">Multi-pass membrane protein</topology>
    </subcellularLocation>
</comment>
<dbReference type="Gene3D" id="2.30.30.240">
    <property type="entry name" value="PRC-barrel domain"/>
    <property type="match status" value="1"/>
</dbReference>
<feature type="transmembrane region" description="Helical" evidence="6">
    <location>
        <begin position="268"/>
        <end position="284"/>
    </location>
</feature>
<feature type="transmembrane region" description="Helical" evidence="6">
    <location>
        <begin position="66"/>
        <end position="86"/>
    </location>
</feature>
<dbReference type="PANTHER" id="PTHR32322">
    <property type="entry name" value="INNER MEMBRANE TRANSPORTER"/>
    <property type="match status" value="1"/>
</dbReference>
<accession>A0A1G7EX80</accession>
<organism evidence="9 10">
    <name type="scientific">Limimaricola pyoseonensis</name>
    <dbReference type="NCBI Taxonomy" id="521013"/>
    <lineage>
        <taxon>Bacteria</taxon>
        <taxon>Pseudomonadati</taxon>
        <taxon>Pseudomonadota</taxon>
        <taxon>Alphaproteobacteria</taxon>
        <taxon>Rhodobacterales</taxon>
        <taxon>Paracoccaceae</taxon>
        <taxon>Limimaricola</taxon>
    </lineage>
</organism>
<feature type="domain" description="PRC-barrel" evidence="8">
    <location>
        <begin position="326"/>
        <end position="403"/>
    </location>
</feature>
<dbReference type="InterPro" id="IPR027275">
    <property type="entry name" value="PRC-brl_dom"/>
</dbReference>
<keyword evidence="10" id="KW-1185">Reference proteome</keyword>
<evidence type="ECO:0000256" key="1">
    <source>
        <dbReference type="ARBA" id="ARBA00004141"/>
    </source>
</evidence>
<evidence type="ECO:0000256" key="5">
    <source>
        <dbReference type="ARBA" id="ARBA00023136"/>
    </source>
</evidence>